<protein>
    <submittedName>
        <fullName evidence="2">Iron complex transport system substrate-binding protein</fullName>
    </submittedName>
</protein>
<evidence type="ECO:0000313" key="3">
    <source>
        <dbReference type="Proteomes" id="UP000184280"/>
    </source>
</evidence>
<reference evidence="2 3" key="1">
    <citation type="submission" date="2016-11" db="EMBL/GenBank/DDBJ databases">
        <authorList>
            <person name="Jaros S."/>
            <person name="Januszkiewicz K."/>
            <person name="Wedrychowicz H."/>
        </authorList>
    </citation>
    <scope>NUCLEOTIDE SEQUENCE [LARGE SCALE GENOMIC DNA]</scope>
    <source>
        <strain evidence="2 3">BPI-34</strain>
    </source>
</reference>
<dbReference type="PROSITE" id="PS50983">
    <property type="entry name" value="FE_B12_PBP"/>
    <property type="match status" value="1"/>
</dbReference>
<evidence type="ECO:0000313" key="2">
    <source>
        <dbReference type="EMBL" id="SHL78490.1"/>
    </source>
</evidence>
<dbReference type="GO" id="GO:0071281">
    <property type="term" value="P:cellular response to iron ion"/>
    <property type="evidence" value="ECO:0007669"/>
    <property type="project" value="TreeGrafter"/>
</dbReference>
<dbReference type="OrthoDB" id="9812528at2"/>
<name>A0A1M7DG99_XYLRU</name>
<gene>
    <name evidence="2" type="ORF">SAMN04488494_0731</name>
</gene>
<dbReference type="InterPro" id="IPR002491">
    <property type="entry name" value="ABC_transptr_periplasmic_BD"/>
</dbReference>
<evidence type="ECO:0000259" key="1">
    <source>
        <dbReference type="PROSITE" id="PS50983"/>
    </source>
</evidence>
<feature type="domain" description="Fe/B12 periplasmic-binding" evidence="1">
    <location>
        <begin position="86"/>
        <end position="353"/>
    </location>
</feature>
<dbReference type="AlphaFoldDB" id="A0A1M7DG99"/>
<dbReference type="RefSeq" id="WP_073042847.1">
    <property type="nucleotide sequence ID" value="NZ_FRCJ01000001.1"/>
</dbReference>
<proteinExistence type="predicted"/>
<organism evidence="2 3">
    <name type="scientific">Xylanibacter ruminicola</name>
    <name type="common">Prevotella ruminicola</name>
    <dbReference type="NCBI Taxonomy" id="839"/>
    <lineage>
        <taxon>Bacteria</taxon>
        <taxon>Pseudomonadati</taxon>
        <taxon>Bacteroidota</taxon>
        <taxon>Bacteroidia</taxon>
        <taxon>Bacteroidales</taxon>
        <taxon>Prevotellaceae</taxon>
        <taxon>Xylanibacter</taxon>
    </lineage>
</organism>
<dbReference type="Gene3D" id="3.40.50.1980">
    <property type="entry name" value="Nitrogenase molybdenum iron protein domain"/>
    <property type="match status" value="2"/>
</dbReference>
<dbReference type="PANTHER" id="PTHR30535">
    <property type="entry name" value="VITAMIN B12-BINDING PROTEIN"/>
    <property type="match status" value="1"/>
</dbReference>
<dbReference type="Proteomes" id="UP000184280">
    <property type="component" value="Unassembled WGS sequence"/>
</dbReference>
<dbReference type="PROSITE" id="PS51257">
    <property type="entry name" value="PROKAR_LIPOPROTEIN"/>
    <property type="match status" value="1"/>
</dbReference>
<dbReference type="Pfam" id="PF01497">
    <property type="entry name" value="Peripla_BP_2"/>
    <property type="match status" value="1"/>
</dbReference>
<accession>A0A1M7DG99</accession>
<dbReference type="InterPro" id="IPR050902">
    <property type="entry name" value="ABC_Transporter_SBP"/>
</dbReference>
<dbReference type="SUPFAM" id="SSF53807">
    <property type="entry name" value="Helical backbone' metal receptor"/>
    <property type="match status" value="1"/>
</dbReference>
<sequence>MKKIAWMIVAAALFVGCKGKGVQQAQGDGEADSTAAITVKYATGFSVKDSAGVRLVNIGEKYHFALMKSDADAPEGYTRIQVPITRTICMTALQLSNFTALDAHDVVKGITGTKNLYNQDILQRVKEGKIVKIGMEGNFDTEIVLAANPQIILISPSKRGGYDAIKETGITLVPHLGYKEIDPLGQAEWIKFVGMLIGKEQQANEVFAGIESRYNALKEKTQNVTKRPTVLSGEMHYGNWHAVGGKNYLAQIFRDAGADYVIDDEETSGEDLEFEKMYALAANADYWRILNSYPGEFSYEALKASEPRNELFKAYKEKKVIYCNMKQTAYYEISPVRPDVLLKDFVAIFHPELVESDYKPTFYRLLK</sequence>
<dbReference type="PANTHER" id="PTHR30535:SF34">
    <property type="entry name" value="MOLYBDATE-BINDING PROTEIN MOLA"/>
    <property type="match status" value="1"/>
</dbReference>
<dbReference type="EMBL" id="FRCJ01000001">
    <property type="protein sequence ID" value="SHL78490.1"/>
    <property type="molecule type" value="Genomic_DNA"/>
</dbReference>